<dbReference type="Gene3D" id="2.10.25.10">
    <property type="entry name" value="Laminin"/>
    <property type="match status" value="2"/>
</dbReference>
<dbReference type="SUPFAM" id="SSF56496">
    <property type="entry name" value="Fibrinogen C-terminal domain-like"/>
    <property type="match status" value="2"/>
</dbReference>
<dbReference type="PROSITE" id="PS01186">
    <property type="entry name" value="EGF_2"/>
    <property type="match status" value="1"/>
</dbReference>
<keyword evidence="1" id="KW-0245">EGF-like domain</keyword>
<name>A0A2G8KXY2_STIJA</name>
<dbReference type="PANTHER" id="PTHR19143">
    <property type="entry name" value="FIBRINOGEN/TENASCIN/ANGIOPOEITIN"/>
    <property type="match status" value="1"/>
</dbReference>
<dbReference type="Pfam" id="PF12714">
    <property type="entry name" value="TILa"/>
    <property type="match status" value="1"/>
</dbReference>
<proteinExistence type="predicted"/>
<dbReference type="InterPro" id="IPR002181">
    <property type="entry name" value="Fibrinogen_a/b/g_C_dom"/>
</dbReference>
<organism evidence="4 5">
    <name type="scientific">Stichopus japonicus</name>
    <name type="common">Sea cucumber</name>
    <dbReference type="NCBI Taxonomy" id="307972"/>
    <lineage>
        <taxon>Eukaryota</taxon>
        <taxon>Metazoa</taxon>
        <taxon>Echinodermata</taxon>
        <taxon>Eleutherozoa</taxon>
        <taxon>Echinozoa</taxon>
        <taxon>Holothuroidea</taxon>
        <taxon>Aspidochirotacea</taxon>
        <taxon>Aspidochirotida</taxon>
        <taxon>Stichopodidae</taxon>
        <taxon>Apostichopus</taxon>
    </lineage>
</organism>
<dbReference type="PROSITE" id="PS51406">
    <property type="entry name" value="FIBRINOGEN_C_2"/>
    <property type="match status" value="2"/>
</dbReference>
<gene>
    <name evidence="4" type="ORF">BSL78_10227</name>
</gene>
<comment type="caution">
    <text evidence="4">The sequence shown here is derived from an EMBL/GenBank/DDBJ whole genome shotgun (WGS) entry which is preliminary data.</text>
</comment>
<dbReference type="InterPro" id="IPR000742">
    <property type="entry name" value="EGF"/>
</dbReference>
<dbReference type="SUPFAM" id="SSF57567">
    <property type="entry name" value="Serine protease inhibitors"/>
    <property type="match status" value="1"/>
</dbReference>
<dbReference type="Proteomes" id="UP000230750">
    <property type="component" value="Unassembled WGS sequence"/>
</dbReference>
<evidence type="ECO:0000313" key="5">
    <source>
        <dbReference type="Proteomes" id="UP000230750"/>
    </source>
</evidence>
<accession>A0A2G8KXY2</accession>
<dbReference type="GO" id="GO:0005615">
    <property type="term" value="C:extracellular space"/>
    <property type="evidence" value="ECO:0007669"/>
    <property type="project" value="TreeGrafter"/>
</dbReference>
<dbReference type="SMART" id="SM00181">
    <property type="entry name" value="EGF"/>
    <property type="match status" value="2"/>
</dbReference>
<evidence type="ECO:0000259" key="3">
    <source>
        <dbReference type="PROSITE" id="PS51406"/>
    </source>
</evidence>
<dbReference type="PROSITE" id="PS50026">
    <property type="entry name" value="EGF_3"/>
    <property type="match status" value="1"/>
</dbReference>
<protein>
    <submittedName>
        <fullName evidence="4">Putative ficolin-2</fullName>
    </submittedName>
</protein>
<dbReference type="InterPro" id="IPR002919">
    <property type="entry name" value="TIL_dom"/>
</dbReference>
<evidence type="ECO:0000259" key="2">
    <source>
        <dbReference type="PROSITE" id="PS50026"/>
    </source>
</evidence>
<sequence length="501" mass="56661">MPLILLNEAASSFFFYQRAEYPRDCLEVLSQCSSSSVDGVYVIKPDGYIEPFEVYCNNSIGDGGWTVIQRRHDASINFNRSWEEYENGFGFLSQEFWLGNEKISYITNQKKYQLRMDLTTASGLSFFVTYETFRISDRFSHYKLISAGQFTGEADSYFQWCPTNKIFNDCKCEGSCADPSCTESCSDTPTCVCPDGFLMDDDDECIPRYNCSCYIQEADGGQGMVLAEGEVYVNPSCTKRCSCNSGLLSCDDTYQCSPNGNCEERQGILQCYCNTGYTGDGVECTQSTSVDCGRFRGATSDSIQNIQPAGWTKVPFEVVCDDSDGGGWLVFQRRVDSSLSFFRVWDEYREGFGLVDGNFWLGNDKLAALTSQGEYELRIELESKSGQHYYAKYSSFSVGDVDTNFRLSVSGYDSSSTVGYDAMNYHNGQEFTTRDRDNDPYSGYNCANYGTTYQSAWWFNNCHYCDLNAPYSGVTYTIYWYNFPGGNYNIQSTEMKIRPRS</sequence>
<dbReference type="Pfam" id="PF01826">
    <property type="entry name" value="TIL"/>
    <property type="match status" value="1"/>
</dbReference>
<dbReference type="Pfam" id="PF00147">
    <property type="entry name" value="Fibrinogen_C"/>
    <property type="match status" value="2"/>
</dbReference>
<dbReference type="EMBL" id="MRZV01000311">
    <property type="protein sequence ID" value="PIK52877.1"/>
    <property type="molecule type" value="Genomic_DNA"/>
</dbReference>
<dbReference type="NCBIfam" id="NF040941">
    <property type="entry name" value="GGGWT_bact"/>
    <property type="match status" value="1"/>
</dbReference>
<evidence type="ECO:0000313" key="4">
    <source>
        <dbReference type="EMBL" id="PIK52877.1"/>
    </source>
</evidence>
<dbReference type="Gene3D" id="3.90.215.10">
    <property type="entry name" value="Gamma Fibrinogen, chain A, domain 1"/>
    <property type="match status" value="2"/>
</dbReference>
<dbReference type="InterPro" id="IPR036056">
    <property type="entry name" value="Fibrinogen-like_C"/>
</dbReference>
<dbReference type="CDD" id="cd00087">
    <property type="entry name" value="FReD"/>
    <property type="match status" value="1"/>
</dbReference>
<keyword evidence="5" id="KW-1185">Reference proteome</keyword>
<dbReference type="AlphaFoldDB" id="A0A2G8KXY2"/>
<dbReference type="InterPro" id="IPR036084">
    <property type="entry name" value="Ser_inhib-like_sf"/>
</dbReference>
<feature type="domain" description="EGF-like" evidence="2">
    <location>
        <begin position="246"/>
        <end position="285"/>
    </location>
</feature>
<comment type="caution">
    <text evidence="1">Lacks conserved residue(s) required for the propagation of feature annotation.</text>
</comment>
<feature type="domain" description="Fibrinogen C-terminal" evidence="3">
    <location>
        <begin position="16"/>
        <end position="154"/>
    </location>
</feature>
<evidence type="ECO:0000256" key="1">
    <source>
        <dbReference type="PROSITE-ProRule" id="PRU00076"/>
    </source>
</evidence>
<dbReference type="InterPro" id="IPR025615">
    <property type="entry name" value="TILa_dom"/>
</dbReference>
<dbReference type="SMART" id="SM00186">
    <property type="entry name" value="FBG"/>
    <property type="match status" value="2"/>
</dbReference>
<dbReference type="CDD" id="cd19941">
    <property type="entry name" value="TIL"/>
    <property type="match status" value="1"/>
</dbReference>
<feature type="domain" description="Fibrinogen C-terminal" evidence="3">
    <location>
        <begin position="283"/>
        <end position="501"/>
    </location>
</feature>
<reference evidence="4 5" key="1">
    <citation type="journal article" date="2017" name="PLoS Biol.">
        <title>The sea cucumber genome provides insights into morphological evolution and visceral regeneration.</title>
        <authorList>
            <person name="Zhang X."/>
            <person name="Sun L."/>
            <person name="Yuan J."/>
            <person name="Sun Y."/>
            <person name="Gao Y."/>
            <person name="Zhang L."/>
            <person name="Li S."/>
            <person name="Dai H."/>
            <person name="Hamel J.F."/>
            <person name="Liu C."/>
            <person name="Yu Y."/>
            <person name="Liu S."/>
            <person name="Lin W."/>
            <person name="Guo K."/>
            <person name="Jin S."/>
            <person name="Xu P."/>
            <person name="Storey K.B."/>
            <person name="Huan P."/>
            <person name="Zhang T."/>
            <person name="Zhou Y."/>
            <person name="Zhang J."/>
            <person name="Lin C."/>
            <person name="Li X."/>
            <person name="Xing L."/>
            <person name="Huo D."/>
            <person name="Sun M."/>
            <person name="Wang L."/>
            <person name="Mercier A."/>
            <person name="Li F."/>
            <person name="Yang H."/>
            <person name="Xiang J."/>
        </authorList>
    </citation>
    <scope>NUCLEOTIDE SEQUENCE [LARGE SCALE GENOMIC DNA]</scope>
    <source>
        <strain evidence="4">Shaxun</strain>
        <tissue evidence="4">Muscle</tissue>
    </source>
</reference>
<dbReference type="InterPro" id="IPR014716">
    <property type="entry name" value="Fibrinogen_a/b/g_C_1"/>
</dbReference>
<dbReference type="OrthoDB" id="6236007at2759"/>
<dbReference type="InterPro" id="IPR050373">
    <property type="entry name" value="Fibrinogen_C-term_domain"/>
</dbReference>